<organism evidence="3">
    <name type="scientific">Kwoniella pini CBS 10737</name>
    <dbReference type="NCBI Taxonomy" id="1296096"/>
    <lineage>
        <taxon>Eukaryota</taxon>
        <taxon>Fungi</taxon>
        <taxon>Dikarya</taxon>
        <taxon>Basidiomycota</taxon>
        <taxon>Agaricomycotina</taxon>
        <taxon>Tremellomycetes</taxon>
        <taxon>Tremellales</taxon>
        <taxon>Cryptococcaceae</taxon>
        <taxon>Kwoniella</taxon>
    </lineage>
</organism>
<proteinExistence type="predicted"/>
<evidence type="ECO:0000256" key="1">
    <source>
        <dbReference type="ARBA" id="ARBA00022723"/>
    </source>
</evidence>
<dbReference type="PANTHER" id="PTHR35848">
    <property type="entry name" value="OXALATE-BINDING PROTEIN"/>
    <property type="match status" value="1"/>
</dbReference>
<evidence type="ECO:0000313" key="4">
    <source>
        <dbReference type="EMBL" id="WWC66283.1"/>
    </source>
</evidence>
<dbReference type="OrthoDB" id="3511549at2759"/>
<dbReference type="GeneID" id="30169510"/>
<dbReference type="PANTHER" id="PTHR35848:SF6">
    <property type="entry name" value="CUPIN TYPE-2 DOMAIN-CONTAINING PROTEIN"/>
    <property type="match status" value="1"/>
</dbReference>
<feature type="domain" description="Cupin type-2" evidence="2">
    <location>
        <begin position="44"/>
        <end position="114"/>
    </location>
</feature>
<keyword evidence="5" id="KW-1185">Reference proteome</keyword>
<dbReference type="InterPro" id="IPR011051">
    <property type="entry name" value="RmlC_Cupin_sf"/>
</dbReference>
<dbReference type="KEGG" id="kpin:30169510"/>
<dbReference type="RefSeq" id="XP_019015053.1">
    <property type="nucleotide sequence ID" value="XM_019152915.1"/>
</dbReference>
<dbReference type="CDD" id="cd02208">
    <property type="entry name" value="cupin_RmlC-like"/>
    <property type="match status" value="1"/>
</dbReference>
<dbReference type="EMBL" id="KI894007">
    <property type="protein sequence ID" value="OCF53834.1"/>
    <property type="molecule type" value="Genomic_DNA"/>
</dbReference>
<dbReference type="InterPro" id="IPR013096">
    <property type="entry name" value="Cupin_2"/>
</dbReference>
<dbReference type="AlphaFoldDB" id="A0A1B9IEI0"/>
<reference evidence="4" key="4">
    <citation type="submission" date="2024-02" db="EMBL/GenBank/DDBJ databases">
        <title>Comparative genomics of Cryptococcus and Kwoniella reveals pathogenesis evolution and contrasting modes of karyotype evolution via chromosome fusion or intercentromeric recombination.</title>
        <authorList>
            <person name="Coelho M.A."/>
            <person name="David-Palma M."/>
            <person name="Shea T."/>
            <person name="Bowers K."/>
            <person name="McGinley-Smith S."/>
            <person name="Mohammad A.W."/>
            <person name="Gnirke A."/>
            <person name="Yurkov A.M."/>
            <person name="Nowrousian M."/>
            <person name="Sun S."/>
            <person name="Cuomo C.A."/>
            <person name="Heitman J."/>
        </authorList>
    </citation>
    <scope>NUCLEOTIDE SEQUENCE</scope>
    <source>
        <strain evidence="4">CBS 10737</strain>
    </source>
</reference>
<dbReference type="InterPro" id="IPR014710">
    <property type="entry name" value="RmlC-like_jellyroll"/>
</dbReference>
<reference evidence="3" key="3">
    <citation type="submission" date="2016-07" db="EMBL/GenBank/DDBJ databases">
        <title>Evolution of pathogenesis and genome organization in the Tremellales.</title>
        <authorList>
            <person name="Cuomo C."/>
            <person name="Litvintseva A."/>
            <person name="Heitman J."/>
            <person name="Chen Y."/>
            <person name="Sun S."/>
            <person name="Springer D."/>
            <person name="Dromer F."/>
            <person name="Young S."/>
            <person name="Zeng Q."/>
            <person name="Chapman S."/>
            <person name="Gujja S."/>
            <person name="Saif S."/>
            <person name="Birren B."/>
        </authorList>
    </citation>
    <scope>NUCLEOTIDE SEQUENCE</scope>
    <source>
        <strain evidence="3">CBS 10737</strain>
    </source>
</reference>
<name>A0A1B9IEI0_9TREE</name>
<dbReference type="InterPro" id="IPR051610">
    <property type="entry name" value="GPI/OXD"/>
</dbReference>
<evidence type="ECO:0000313" key="3">
    <source>
        <dbReference type="EMBL" id="OCF53834.1"/>
    </source>
</evidence>
<protein>
    <recommendedName>
        <fullName evidence="2">Cupin type-2 domain-containing protein</fullName>
    </recommendedName>
</protein>
<reference evidence="4" key="2">
    <citation type="submission" date="2013-07" db="EMBL/GenBank/DDBJ databases">
        <authorList>
            <consortium name="The Broad Institute Genome Sequencing Platform"/>
            <person name="Cuomo C."/>
            <person name="Litvintseva A."/>
            <person name="Chen Y."/>
            <person name="Heitman J."/>
            <person name="Sun S."/>
            <person name="Springer D."/>
            <person name="Dromer F."/>
            <person name="Young S.K."/>
            <person name="Zeng Q."/>
            <person name="Gargeya S."/>
            <person name="Fitzgerald M."/>
            <person name="Abouelleil A."/>
            <person name="Alvarado L."/>
            <person name="Berlin A.M."/>
            <person name="Chapman S.B."/>
            <person name="Dewar J."/>
            <person name="Goldberg J."/>
            <person name="Griggs A."/>
            <person name="Gujja S."/>
            <person name="Hansen M."/>
            <person name="Howarth C."/>
            <person name="Imamovic A."/>
            <person name="Larimer J."/>
            <person name="McCowan C."/>
            <person name="Murphy C."/>
            <person name="Pearson M."/>
            <person name="Priest M."/>
            <person name="Roberts A."/>
            <person name="Saif S."/>
            <person name="Shea T."/>
            <person name="Sykes S."/>
            <person name="Wortman J."/>
            <person name="Nusbaum C."/>
            <person name="Birren B."/>
        </authorList>
    </citation>
    <scope>NUCLEOTIDE SEQUENCE</scope>
    <source>
        <strain evidence="4">CBS 10737</strain>
    </source>
</reference>
<reference evidence="3" key="1">
    <citation type="submission" date="2013-07" db="EMBL/GenBank/DDBJ databases">
        <title>The Genome Sequence of Cryptococcus pinus CBS10737.</title>
        <authorList>
            <consortium name="The Broad Institute Genome Sequencing Platform"/>
            <person name="Cuomo C."/>
            <person name="Litvintseva A."/>
            <person name="Chen Y."/>
            <person name="Heitman J."/>
            <person name="Sun S."/>
            <person name="Springer D."/>
            <person name="Dromer F."/>
            <person name="Young S.K."/>
            <person name="Zeng Q."/>
            <person name="Gargeya S."/>
            <person name="Fitzgerald M."/>
            <person name="Abouelleil A."/>
            <person name="Alvarado L."/>
            <person name="Berlin A.M."/>
            <person name="Chapman S.B."/>
            <person name="Dewar J."/>
            <person name="Goldberg J."/>
            <person name="Griggs A."/>
            <person name="Gujja S."/>
            <person name="Hansen M."/>
            <person name="Howarth C."/>
            <person name="Imamovic A."/>
            <person name="Larimer J."/>
            <person name="McCowan C."/>
            <person name="Murphy C."/>
            <person name="Pearson M."/>
            <person name="Priest M."/>
            <person name="Roberts A."/>
            <person name="Saif S."/>
            <person name="Shea T."/>
            <person name="Sykes S."/>
            <person name="Wortman J."/>
            <person name="Nusbaum C."/>
            <person name="Birren B."/>
        </authorList>
    </citation>
    <scope>NUCLEOTIDE SEQUENCE [LARGE SCALE GENOMIC DNA]</scope>
    <source>
        <strain evidence="3">CBS 10737</strain>
    </source>
</reference>
<gene>
    <name evidence="3" type="ORF">I206_01141</name>
    <name evidence="4" type="ORF">I206_100184</name>
</gene>
<dbReference type="Pfam" id="PF07883">
    <property type="entry name" value="Cupin_2"/>
    <property type="match status" value="1"/>
</dbReference>
<evidence type="ECO:0000313" key="5">
    <source>
        <dbReference type="Proteomes" id="UP000094020"/>
    </source>
</evidence>
<dbReference type="Proteomes" id="UP000094020">
    <property type="component" value="Chromosome 1"/>
</dbReference>
<dbReference type="EMBL" id="CP144519">
    <property type="protein sequence ID" value="WWC66283.1"/>
    <property type="molecule type" value="Genomic_DNA"/>
</dbReference>
<dbReference type="SUPFAM" id="SSF51182">
    <property type="entry name" value="RmlC-like cupins"/>
    <property type="match status" value="1"/>
</dbReference>
<dbReference type="GO" id="GO:0046872">
    <property type="term" value="F:metal ion binding"/>
    <property type="evidence" value="ECO:0007669"/>
    <property type="project" value="UniProtKB-KW"/>
</dbReference>
<accession>A0A1B9IEI0</accession>
<sequence>MSSEIQSNITVVKGSSLVTSGGQTEGMERRNALIDLSKQLNGSLMIAKPHTSSGIHHHSNQDTIIYSVKGKGAIISNGGKLKRELNPGDWCLVPAGEEHQEANIGEEEVIWVIVRGNGGEPQVVNVDDWSENRS</sequence>
<evidence type="ECO:0000259" key="2">
    <source>
        <dbReference type="Pfam" id="PF07883"/>
    </source>
</evidence>
<keyword evidence="1" id="KW-0479">Metal-binding</keyword>
<dbReference type="Gene3D" id="2.60.120.10">
    <property type="entry name" value="Jelly Rolls"/>
    <property type="match status" value="1"/>
</dbReference>